<gene>
    <name evidence="2" type="ORF">FHU41_002578</name>
</gene>
<dbReference type="InterPro" id="IPR017938">
    <property type="entry name" value="Riboflavin_synthase-like_b-brl"/>
</dbReference>
<accession>A0A7Y9LVE2</accession>
<dbReference type="InterPro" id="IPR007037">
    <property type="entry name" value="SIP_rossman_dom"/>
</dbReference>
<dbReference type="SUPFAM" id="SSF63380">
    <property type="entry name" value="Riboflavin synthase domain-like"/>
    <property type="match status" value="1"/>
</dbReference>
<protein>
    <submittedName>
        <fullName evidence="2">NADPH-dependent ferric siderophore reductase</fullName>
    </submittedName>
</protein>
<feature type="domain" description="FAD-binding FR-type" evidence="1">
    <location>
        <begin position="10"/>
        <end position="135"/>
    </location>
</feature>
<dbReference type="Proteomes" id="UP000521748">
    <property type="component" value="Unassembled WGS sequence"/>
</dbReference>
<name>A0A7Y9LVE2_9MICC</name>
<dbReference type="InterPro" id="IPR039261">
    <property type="entry name" value="FNR_nucleotide-bd"/>
</dbReference>
<dbReference type="RefSeq" id="WP_179389994.1">
    <property type="nucleotide sequence ID" value="NZ_JACBYQ010000002.1"/>
</dbReference>
<dbReference type="InterPro" id="IPR013113">
    <property type="entry name" value="SIP_FAD-bd"/>
</dbReference>
<keyword evidence="3" id="KW-1185">Reference proteome</keyword>
<sequence length="275" mass="30144">MSNAPVAKPRTQIDLEVLRSEWPSEHMVRVILGGAGFGAFQSKGFSDQYVKLHFLQPGLDYAEPVDVFALRETLPREQWPVTRTYTVRWVNEQNRELAIDFVVHGDIGLAGPWAAAAQPGDRLIVSGPGGAYNPNPEADWYLFAGDESALPAISAAIEALPTQATGLAFIEVPGESDIQELSAPEGLIINWLPRGTEAAGDSTLLIDAVAGASWPEGTVDAFVHGEREYMKALRDVLFKQRGLTKNQVSLSGYWARGRTEDRFQAEKRQDIGKIL</sequence>
<dbReference type="PANTHER" id="PTHR30157">
    <property type="entry name" value="FERRIC REDUCTASE, NADPH-DEPENDENT"/>
    <property type="match status" value="1"/>
</dbReference>
<dbReference type="FunFam" id="2.40.30.10:FF:000131">
    <property type="entry name" value="NADPH-dependent ferric siderophore reductase"/>
    <property type="match status" value="1"/>
</dbReference>
<dbReference type="CDD" id="cd06193">
    <property type="entry name" value="siderophore_interacting"/>
    <property type="match status" value="1"/>
</dbReference>
<dbReference type="InterPro" id="IPR017927">
    <property type="entry name" value="FAD-bd_FR_type"/>
</dbReference>
<dbReference type="Gene3D" id="2.40.30.10">
    <property type="entry name" value="Translation factors"/>
    <property type="match status" value="1"/>
</dbReference>
<comment type="caution">
    <text evidence="2">The sequence shown here is derived from an EMBL/GenBank/DDBJ whole genome shotgun (WGS) entry which is preliminary data.</text>
</comment>
<dbReference type="PROSITE" id="PS51384">
    <property type="entry name" value="FAD_FR"/>
    <property type="match status" value="1"/>
</dbReference>
<dbReference type="Gene3D" id="3.40.50.80">
    <property type="entry name" value="Nucleotide-binding domain of ferredoxin-NADP reductase (FNR) module"/>
    <property type="match status" value="1"/>
</dbReference>
<reference evidence="2 3" key="1">
    <citation type="submission" date="2020-07" db="EMBL/GenBank/DDBJ databases">
        <title>Sequencing the genomes of 1000 actinobacteria strains.</title>
        <authorList>
            <person name="Klenk H.-P."/>
        </authorList>
    </citation>
    <scope>NUCLEOTIDE SEQUENCE [LARGE SCALE GENOMIC DNA]</scope>
    <source>
        <strain evidence="2 3">DSM 102047</strain>
    </source>
</reference>
<dbReference type="Pfam" id="PF08021">
    <property type="entry name" value="FAD_binding_9"/>
    <property type="match status" value="1"/>
</dbReference>
<dbReference type="EMBL" id="JACBYQ010000002">
    <property type="protein sequence ID" value="NYE96328.1"/>
    <property type="molecule type" value="Genomic_DNA"/>
</dbReference>
<dbReference type="GO" id="GO:0016491">
    <property type="term" value="F:oxidoreductase activity"/>
    <property type="evidence" value="ECO:0007669"/>
    <property type="project" value="InterPro"/>
</dbReference>
<proteinExistence type="predicted"/>
<evidence type="ECO:0000313" key="3">
    <source>
        <dbReference type="Proteomes" id="UP000521748"/>
    </source>
</evidence>
<organism evidence="2 3">
    <name type="scientific">Psychromicrobium silvestre</name>
    <dbReference type="NCBI Taxonomy" id="1645614"/>
    <lineage>
        <taxon>Bacteria</taxon>
        <taxon>Bacillati</taxon>
        <taxon>Actinomycetota</taxon>
        <taxon>Actinomycetes</taxon>
        <taxon>Micrococcales</taxon>
        <taxon>Micrococcaceae</taxon>
        <taxon>Psychromicrobium</taxon>
    </lineage>
</organism>
<dbReference type="AlphaFoldDB" id="A0A7Y9LVE2"/>
<dbReference type="Pfam" id="PF04954">
    <property type="entry name" value="SIP"/>
    <property type="match status" value="1"/>
</dbReference>
<dbReference type="InterPro" id="IPR039374">
    <property type="entry name" value="SIP_fam"/>
</dbReference>
<dbReference type="PANTHER" id="PTHR30157:SF0">
    <property type="entry name" value="NADPH-DEPENDENT FERRIC-CHELATE REDUCTASE"/>
    <property type="match status" value="1"/>
</dbReference>
<evidence type="ECO:0000313" key="2">
    <source>
        <dbReference type="EMBL" id="NYE96328.1"/>
    </source>
</evidence>
<evidence type="ECO:0000259" key="1">
    <source>
        <dbReference type="PROSITE" id="PS51384"/>
    </source>
</evidence>